<reference evidence="2 3" key="1">
    <citation type="submission" date="2011-08" db="EMBL/GenBank/DDBJ databases">
        <title>The Genome Sequence of Johnsonella ignava ATCC 51276.</title>
        <authorList>
            <consortium name="The Broad Institute Genome Sequencing Platform"/>
            <person name="Earl A."/>
            <person name="Ward D."/>
            <person name="Feldgarden M."/>
            <person name="Gevers D."/>
            <person name="Izard J."/>
            <person name="Blanton J.M."/>
            <person name="Baranova O.V."/>
            <person name="Dewhirst F.E."/>
            <person name="Young S.K."/>
            <person name="Zeng Q."/>
            <person name="Gargeya S."/>
            <person name="Fitzgerald M."/>
            <person name="Haas B."/>
            <person name="Abouelleil A."/>
            <person name="Alvarado L."/>
            <person name="Arachchi H.M."/>
            <person name="Berlin A."/>
            <person name="Brown A."/>
            <person name="Chapman S.B."/>
            <person name="Chen Z."/>
            <person name="Dunbar C."/>
            <person name="Freedman E."/>
            <person name="Gearin G."/>
            <person name="Gellesch M."/>
            <person name="Goldberg J."/>
            <person name="Griggs A."/>
            <person name="Gujja S."/>
            <person name="Heiman D."/>
            <person name="Howarth C."/>
            <person name="Larson L."/>
            <person name="Lui A."/>
            <person name="MacDonald P.J.P."/>
            <person name="Montmayeur A."/>
            <person name="Murphy C."/>
            <person name="Neiman D."/>
            <person name="Pearson M."/>
            <person name="Priest M."/>
            <person name="Roberts A."/>
            <person name="Saif S."/>
            <person name="Shea T."/>
            <person name="Shenoy N."/>
            <person name="Sisk P."/>
            <person name="Stolte C."/>
            <person name="Sykes S."/>
            <person name="Wortman J."/>
            <person name="Nusbaum C."/>
            <person name="Birren B."/>
        </authorList>
    </citation>
    <scope>NUCLEOTIDE SEQUENCE [LARGE SCALE GENOMIC DNA]</scope>
    <source>
        <strain evidence="2 3">ATCC 51276</strain>
    </source>
</reference>
<dbReference type="HOGENOM" id="CLU_896526_0_0_9"/>
<comment type="caution">
    <text evidence="2">The sequence shown here is derived from an EMBL/GenBank/DDBJ whole genome shotgun (WGS) entry which is preliminary data.</text>
</comment>
<gene>
    <name evidence="2" type="ORF">HMPREF9333_00409</name>
</gene>
<feature type="domain" description="Putative amidase" evidence="1">
    <location>
        <begin position="148"/>
        <end position="298"/>
    </location>
</feature>
<dbReference type="PANTHER" id="PTHR40032:SF1">
    <property type="entry name" value="EXPORTED PROTEIN"/>
    <property type="match status" value="1"/>
</dbReference>
<name>G5GFS0_9FIRM</name>
<sequence>MNTFAAEIDEETWQGVSGYVNEVYPNLSEEDKQQLIKELYEERMNSANQITAIPQDEEQLDRVDESYDDMMKEENYIVNLINNQGENTSLDNWEFNLHYLKEHHDELSNKSNINMEYVDSYIQAYNIVQECEKLPKSKVNTTTVLTNSYNHEQAVNYANKWWNGHNPNYSNWDGHGGDCANFVSQCLHAGGKPMNGTDRNSASSWFSRTNKRDTSKLSDTWIDAGMFRWYWQDHASSYKDFSRGGEETYNYTWPGDAISFVNNNGRAYHTLICNGYDKNSKKTYMASHSYASNNRVLNDRDSRVIVYNMR</sequence>
<dbReference type="eggNOG" id="ENOG502Z7JI">
    <property type="taxonomic scope" value="Bacteria"/>
</dbReference>
<dbReference type="STRING" id="679200.HMPREF9333_00409"/>
<dbReference type="Pfam" id="PF12671">
    <property type="entry name" value="Amidase_6"/>
    <property type="match status" value="1"/>
</dbReference>
<dbReference type="AlphaFoldDB" id="G5GFS0"/>
<accession>G5GFS0</accession>
<dbReference type="InterPro" id="IPR024301">
    <property type="entry name" value="Amidase_6"/>
</dbReference>
<evidence type="ECO:0000313" key="2">
    <source>
        <dbReference type="EMBL" id="EHI56426.1"/>
    </source>
</evidence>
<evidence type="ECO:0000313" key="3">
    <source>
        <dbReference type="Proteomes" id="UP000003011"/>
    </source>
</evidence>
<organism evidence="2 3">
    <name type="scientific">Johnsonella ignava ATCC 51276</name>
    <dbReference type="NCBI Taxonomy" id="679200"/>
    <lineage>
        <taxon>Bacteria</taxon>
        <taxon>Bacillati</taxon>
        <taxon>Bacillota</taxon>
        <taxon>Clostridia</taxon>
        <taxon>Lachnospirales</taxon>
        <taxon>Lachnospiraceae</taxon>
        <taxon>Johnsonella</taxon>
    </lineage>
</organism>
<protein>
    <recommendedName>
        <fullName evidence="1">Putative amidase domain-containing protein</fullName>
    </recommendedName>
</protein>
<proteinExistence type="predicted"/>
<dbReference type="PANTHER" id="PTHR40032">
    <property type="entry name" value="EXPORTED PROTEIN-RELATED"/>
    <property type="match status" value="1"/>
</dbReference>
<dbReference type="EMBL" id="ACZL01000008">
    <property type="protein sequence ID" value="EHI56426.1"/>
    <property type="molecule type" value="Genomic_DNA"/>
</dbReference>
<keyword evidence="3" id="KW-1185">Reference proteome</keyword>
<dbReference type="PATRIC" id="fig|679200.3.peg.436"/>
<evidence type="ECO:0000259" key="1">
    <source>
        <dbReference type="Pfam" id="PF12671"/>
    </source>
</evidence>
<dbReference type="Proteomes" id="UP000003011">
    <property type="component" value="Unassembled WGS sequence"/>
</dbReference>